<comment type="similarity">
    <text evidence="1 3">Belongs to the peptidase A1 family.</text>
</comment>
<evidence type="ECO:0000313" key="7">
    <source>
        <dbReference type="Proteomes" id="UP000037751"/>
    </source>
</evidence>
<organism evidence="6 7">
    <name type="scientific">Malassezia pachydermatis</name>
    <dbReference type="NCBI Taxonomy" id="77020"/>
    <lineage>
        <taxon>Eukaryota</taxon>
        <taxon>Fungi</taxon>
        <taxon>Dikarya</taxon>
        <taxon>Basidiomycota</taxon>
        <taxon>Ustilaginomycotina</taxon>
        <taxon>Malasseziomycetes</taxon>
        <taxon>Malasseziales</taxon>
        <taxon>Malasseziaceae</taxon>
        <taxon>Malassezia</taxon>
    </lineage>
</organism>
<dbReference type="PRINTS" id="PR00792">
    <property type="entry name" value="PEPSIN"/>
</dbReference>
<comment type="caution">
    <text evidence="6">The sequence shown here is derived from an EMBL/GenBank/DDBJ whole genome shotgun (WGS) entry which is preliminary data.</text>
</comment>
<dbReference type="GO" id="GO:0004190">
    <property type="term" value="F:aspartic-type endopeptidase activity"/>
    <property type="evidence" value="ECO:0007669"/>
    <property type="project" value="UniProtKB-KW"/>
</dbReference>
<dbReference type="PROSITE" id="PS51767">
    <property type="entry name" value="PEPTIDASE_A1"/>
    <property type="match status" value="1"/>
</dbReference>
<evidence type="ECO:0000256" key="4">
    <source>
        <dbReference type="SAM" id="SignalP"/>
    </source>
</evidence>
<evidence type="ECO:0000256" key="3">
    <source>
        <dbReference type="RuleBase" id="RU000454"/>
    </source>
</evidence>
<dbReference type="InterPro" id="IPR021109">
    <property type="entry name" value="Peptidase_aspartic_dom_sf"/>
</dbReference>
<keyword evidence="3 6" id="KW-0645">Protease</keyword>
<reference evidence="6 7" key="1">
    <citation type="submission" date="2015-07" db="EMBL/GenBank/DDBJ databases">
        <title>Draft Genome Sequence of Malassezia furfur CBS1878 and Malassezia pachydermatis CBS1879.</title>
        <authorList>
            <person name="Triana S."/>
            <person name="Ohm R."/>
            <person name="Gonzalez A."/>
            <person name="DeCock H."/>
            <person name="Restrepo S."/>
            <person name="Celis A."/>
        </authorList>
    </citation>
    <scope>NUCLEOTIDE SEQUENCE [LARGE SCALE GENOMIC DNA]</scope>
    <source>
        <strain evidence="6 7">CBS 1879</strain>
    </source>
</reference>
<evidence type="ECO:0000256" key="1">
    <source>
        <dbReference type="ARBA" id="ARBA00007447"/>
    </source>
</evidence>
<dbReference type="InterPro" id="IPR034164">
    <property type="entry name" value="Pepsin-like_dom"/>
</dbReference>
<sequence length="393" mass="42386">MLLHLKFVAGLIAAATVASATERQGVSIEMSRRTDEQMKQIRVQRVPQHISAVNRKYTAAMKNYQRNTGKSHPMGSDSKAKRSSGDVGLIDINEQLEWSGKVQFGSPAQSIYFDFDTGSSDTLVDPGSYDPSASYSSMRTSGKFSAAYGDGTSASGTIYQDDVSIGGIKAKSVSIGLSNTKFTKDYEKPNQGICGLALPSIQAFPSDYHPLFTALREQHQVDQGVFQFTLKSGSGSSLHLGGIDKTKIKGDIAWANYDQSLGFYVVPGKLNGQNIQAIIDSGTTLIIGPTKQVKSILEAIPDVKTTTSQGSLMGTFPCDQTPNVTFTFAGKDFKLGRDQLVYGSSNGRCNLPLVGQDSTPFRGNSWIVGDAFFQTASVIFDQDKNRLGFAEQA</sequence>
<feature type="chain" id="PRO_5005818645" evidence="4">
    <location>
        <begin position="21"/>
        <end position="393"/>
    </location>
</feature>
<evidence type="ECO:0000313" key="6">
    <source>
        <dbReference type="EMBL" id="KOS15137.1"/>
    </source>
</evidence>
<dbReference type="CDD" id="cd05471">
    <property type="entry name" value="pepsin_like"/>
    <property type="match status" value="1"/>
</dbReference>
<evidence type="ECO:0000259" key="5">
    <source>
        <dbReference type="PROSITE" id="PS51767"/>
    </source>
</evidence>
<evidence type="ECO:0000256" key="2">
    <source>
        <dbReference type="ARBA" id="ARBA00022750"/>
    </source>
</evidence>
<gene>
    <name evidence="6" type="ORF">Malapachy_2351</name>
</gene>
<feature type="signal peptide" evidence="4">
    <location>
        <begin position="1"/>
        <end position="20"/>
    </location>
</feature>
<dbReference type="RefSeq" id="XP_017992769.1">
    <property type="nucleotide sequence ID" value="XM_018136843.1"/>
</dbReference>
<proteinExistence type="inferred from homology"/>
<dbReference type="VEuPathDB" id="FungiDB:Malapachy_2351"/>
<dbReference type="GeneID" id="28728718"/>
<dbReference type="InterPro" id="IPR001969">
    <property type="entry name" value="Aspartic_peptidase_AS"/>
</dbReference>
<keyword evidence="2 3" id="KW-0064">Aspartyl protease</keyword>
<keyword evidence="3" id="KW-0378">Hydrolase</keyword>
<dbReference type="SUPFAM" id="SSF50630">
    <property type="entry name" value="Acid proteases"/>
    <property type="match status" value="1"/>
</dbReference>
<dbReference type="InterPro" id="IPR033121">
    <property type="entry name" value="PEPTIDASE_A1"/>
</dbReference>
<dbReference type="Proteomes" id="UP000037751">
    <property type="component" value="Unassembled WGS sequence"/>
</dbReference>
<dbReference type="Gene3D" id="2.40.70.10">
    <property type="entry name" value="Acid Proteases"/>
    <property type="match status" value="2"/>
</dbReference>
<name>A0A0M8MR50_9BASI</name>
<dbReference type="EMBL" id="LGAV01000002">
    <property type="protein sequence ID" value="KOS15137.1"/>
    <property type="molecule type" value="Genomic_DNA"/>
</dbReference>
<dbReference type="OrthoDB" id="15189at2759"/>
<dbReference type="PROSITE" id="PS00141">
    <property type="entry name" value="ASP_PROTEASE"/>
    <property type="match status" value="1"/>
</dbReference>
<dbReference type="AlphaFoldDB" id="A0A0M8MR50"/>
<dbReference type="PANTHER" id="PTHR47966">
    <property type="entry name" value="BETA-SITE APP-CLEAVING ENZYME, ISOFORM A-RELATED"/>
    <property type="match status" value="1"/>
</dbReference>
<dbReference type="PANTHER" id="PTHR47966:SF57">
    <property type="entry name" value="PEPTIDASE A1 DOMAIN-CONTAINING PROTEIN"/>
    <property type="match status" value="1"/>
</dbReference>
<keyword evidence="7" id="KW-1185">Reference proteome</keyword>
<dbReference type="STRING" id="77020.A0A0M8MR50"/>
<accession>A0A0M8MR50</accession>
<keyword evidence="4" id="KW-0732">Signal</keyword>
<dbReference type="InterPro" id="IPR001461">
    <property type="entry name" value="Aspartic_peptidase_A1"/>
</dbReference>
<protein>
    <submittedName>
        <fullName evidence="6">Putative aspartyl protease</fullName>
    </submittedName>
</protein>
<feature type="domain" description="Peptidase A1" evidence="5">
    <location>
        <begin position="98"/>
        <end position="390"/>
    </location>
</feature>
<dbReference type="Pfam" id="PF00026">
    <property type="entry name" value="Asp"/>
    <property type="match status" value="1"/>
</dbReference>
<dbReference type="GO" id="GO:0006508">
    <property type="term" value="P:proteolysis"/>
    <property type="evidence" value="ECO:0007669"/>
    <property type="project" value="UniProtKB-KW"/>
</dbReference>